<dbReference type="SUPFAM" id="SSF51735">
    <property type="entry name" value="NAD(P)-binding Rossmann-fold domains"/>
    <property type="match status" value="1"/>
</dbReference>
<evidence type="ECO:0000256" key="1">
    <source>
        <dbReference type="ARBA" id="ARBA00023002"/>
    </source>
</evidence>
<dbReference type="InterPro" id="IPR052228">
    <property type="entry name" value="Sec_Metab_Biosynth_Oxidored"/>
</dbReference>
<dbReference type="OrthoDB" id="2898509at2759"/>
<accession>A0A8H3TUM1</accession>
<comment type="caution">
    <text evidence="2">The sequence shown here is derived from an EMBL/GenBank/DDBJ whole genome shotgun (WGS) entry which is preliminary data.</text>
</comment>
<evidence type="ECO:0000313" key="2">
    <source>
        <dbReference type="EMBL" id="GHJ87856.1"/>
    </source>
</evidence>
<gene>
    <name evidence="2" type="ORF">NliqN6_4258</name>
</gene>
<evidence type="ECO:0000313" key="3">
    <source>
        <dbReference type="Proteomes" id="UP000620104"/>
    </source>
</evidence>
<keyword evidence="3" id="KW-1185">Reference proteome</keyword>
<reference evidence="2" key="1">
    <citation type="submission" date="2020-07" db="EMBL/GenBank/DDBJ databases">
        <title>Draft Genome Sequence of a Deep-Sea Yeast, Naganishia (Cryptococcus) liquefaciens strain N6.</title>
        <authorList>
            <person name="Han Y.W."/>
            <person name="Kajitani R."/>
            <person name="Morimoto H."/>
            <person name="Parhat M."/>
            <person name="Tsubouchi H."/>
            <person name="Bakenova O."/>
            <person name="Ogata M."/>
            <person name="Argunhan B."/>
            <person name="Aoki R."/>
            <person name="Kajiwara S."/>
            <person name="Itoh T."/>
            <person name="Iwasaki H."/>
        </authorList>
    </citation>
    <scope>NUCLEOTIDE SEQUENCE</scope>
    <source>
        <strain evidence="2">N6</strain>
    </source>
</reference>
<dbReference type="InterPro" id="IPR036291">
    <property type="entry name" value="NAD(P)-bd_dom_sf"/>
</dbReference>
<dbReference type="AlphaFoldDB" id="A0A8H3TUM1"/>
<dbReference type="Proteomes" id="UP000620104">
    <property type="component" value="Unassembled WGS sequence"/>
</dbReference>
<dbReference type="PANTHER" id="PTHR47534">
    <property type="entry name" value="YALI0E05731P"/>
    <property type="match status" value="1"/>
</dbReference>
<name>A0A8H3TUM1_9TREE</name>
<dbReference type="GO" id="GO:0016491">
    <property type="term" value="F:oxidoreductase activity"/>
    <property type="evidence" value="ECO:0007669"/>
    <property type="project" value="UniProtKB-KW"/>
</dbReference>
<protein>
    <recommendedName>
        <fullName evidence="4">SDR family NAD(P)-dependent oxidoreductase</fullName>
    </recommendedName>
</protein>
<dbReference type="Gene3D" id="3.40.50.720">
    <property type="entry name" value="NAD(P)-binding Rossmann-like Domain"/>
    <property type="match status" value="1"/>
</dbReference>
<sequence length="321" mass="34783">MAAITSVLPANAHALIVGGTAGIGAAIAKRLAFDLGPASTITIAGRNASAAQRIIDAVQSEGPHDGKGAATMNFAAVDCGKVSDVKRFCHDYRSRILDEPKHTLDLLILSPGILAMDGRQPASPGSTLDLKMCLHYYARMLIIRELAPCLSPQAITMSVLDGKNSDALASGIKWDDMELASPHNYGIARAAQHCLAFTDIQLEDFAHVARGRGDRQSYIHAYPGIVSTEIFNTPRLPWYARWGAKGFASVMAVTPDTCARRLIEGMAACKRRDVDDDAATGMWNIDDKGRILENKHRADDELRERVRQHTWHAVDSQAEGA</sequence>
<evidence type="ECO:0008006" key="4">
    <source>
        <dbReference type="Google" id="ProtNLM"/>
    </source>
</evidence>
<dbReference type="EMBL" id="BLZA01000023">
    <property type="protein sequence ID" value="GHJ87856.1"/>
    <property type="molecule type" value="Genomic_DNA"/>
</dbReference>
<proteinExistence type="predicted"/>
<keyword evidence="1" id="KW-0560">Oxidoreductase</keyword>
<dbReference type="PANTHER" id="PTHR47534:SF3">
    <property type="entry name" value="ALCOHOL DEHYDROGENASE-LIKE C-TERMINAL DOMAIN-CONTAINING PROTEIN"/>
    <property type="match status" value="1"/>
</dbReference>
<organism evidence="2 3">
    <name type="scientific">Naganishia liquefaciens</name>
    <dbReference type="NCBI Taxonomy" id="104408"/>
    <lineage>
        <taxon>Eukaryota</taxon>
        <taxon>Fungi</taxon>
        <taxon>Dikarya</taxon>
        <taxon>Basidiomycota</taxon>
        <taxon>Agaricomycotina</taxon>
        <taxon>Tremellomycetes</taxon>
        <taxon>Filobasidiales</taxon>
        <taxon>Filobasidiaceae</taxon>
        <taxon>Naganishia</taxon>
    </lineage>
</organism>